<evidence type="ECO:0000256" key="1">
    <source>
        <dbReference type="SAM" id="MobiDB-lite"/>
    </source>
</evidence>
<feature type="compositionally biased region" description="Polar residues" evidence="1">
    <location>
        <begin position="66"/>
        <end position="75"/>
    </location>
</feature>
<proteinExistence type="predicted"/>
<evidence type="ECO:0000313" key="2">
    <source>
        <dbReference type="EMBL" id="GBO14227.1"/>
    </source>
</evidence>
<keyword evidence="3" id="KW-1185">Reference proteome</keyword>
<sequence>MIMGPINISATWWPVPQVDEHDLCSPEMGSTHSRLKAKQRNSISPGEHNPDKRTKQFHSKPPGPNDDSNFSTPSKKGSFLKGNFIESRSRH</sequence>
<dbReference type="Proteomes" id="UP000499080">
    <property type="component" value="Unassembled WGS sequence"/>
</dbReference>
<dbReference type="AlphaFoldDB" id="A0A4Y2URY4"/>
<name>A0A4Y2URY4_ARAVE</name>
<accession>A0A4Y2URY4</accession>
<organism evidence="2 3">
    <name type="scientific">Araneus ventricosus</name>
    <name type="common">Orbweaver spider</name>
    <name type="synonym">Epeira ventricosa</name>
    <dbReference type="NCBI Taxonomy" id="182803"/>
    <lineage>
        <taxon>Eukaryota</taxon>
        <taxon>Metazoa</taxon>
        <taxon>Ecdysozoa</taxon>
        <taxon>Arthropoda</taxon>
        <taxon>Chelicerata</taxon>
        <taxon>Arachnida</taxon>
        <taxon>Araneae</taxon>
        <taxon>Araneomorphae</taxon>
        <taxon>Entelegynae</taxon>
        <taxon>Araneoidea</taxon>
        <taxon>Araneidae</taxon>
        <taxon>Araneus</taxon>
    </lineage>
</organism>
<comment type="caution">
    <text evidence="2">The sequence shown here is derived from an EMBL/GenBank/DDBJ whole genome shotgun (WGS) entry which is preliminary data.</text>
</comment>
<feature type="region of interest" description="Disordered" evidence="1">
    <location>
        <begin position="20"/>
        <end position="91"/>
    </location>
</feature>
<gene>
    <name evidence="2" type="ORF">AVEN_189556_1</name>
</gene>
<dbReference type="EMBL" id="BGPR01038383">
    <property type="protein sequence ID" value="GBO14227.1"/>
    <property type="molecule type" value="Genomic_DNA"/>
</dbReference>
<reference evidence="2 3" key="1">
    <citation type="journal article" date="2019" name="Sci. Rep.">
        <title>Orb-weaving spider Araneus ventricosus genome elucidates the spidroin gene catalogue.</title>
        <authorList>
            <person name="Kono N."/>
            <person name="Nakamura H."/>
            <person name="Ohtoshi R."/>
            <person name="Moran D.A.P."/>
            <person name="Shinohara A."/>
            <person name="Yoshida Y."/>
            <person name="Fujiwara M."/>
            <person name="Mori M."/>
            <person name="Tomita M."/>
            <person name="Arakawa K."/>
        </authorList>
    </citation>
    <scope>NUCLEOTIDE SEQUENCE [LARGE SCALE GENOMIC DNA]</scope>
</reference>
<evidence type="ECO:0000313" key="3">
    <source>
        <dbReference type="Proteomes" id="UP000499080"/>
    </source>
</evidence>
<protein>
    <submittedName>
        <fullName evidence="2">Uncharacterized protein</fullName>
    </submittedName>
</protein>